<comment type="caution">
    <text evidence="3">The sequence shown here is derived from an EMBL/GenBank/DDBJ whole genome shotgun (WGS) entry which is preliminary data.</text>
</comment>
<dbReference type="EMBL" id="JAACJN010000293">
    <property type="protein sequence ID" value="KAF5350726.1"/>
    <property type="molecule type" value="Genomic_DNA"/>
</dbReference>
<evidence type="ECO:0000313" key="3">
    <source>
        <dbReference type="EMBL" id="KAF5350726.1"/>
    </source>
</evidence>
<evidence type="ECO:0000313" key="4">
    <source>
        <dbReference type="Proteomes" id="UP000518752"/>
    </source>
</evidence>
<sequence length="349" mass="39302">MSSQAVITGRSNTGGTYPRLSIHDLEQEKDQFILFTFSYLIIQDRAQNFDETSLDFLEALQNAFNTVYASIKSPALMFTAIAGIHGLPYEKWPGDPLQGDEADYNANNKRDMRAFPSRFGGYCNHGSVLFPTWHRPYMMAIEPKLLNWIIEDSLAAVPDVPQKFAFDGPYSIKVHYTDKKNNPRYVGSISVFSRQPESNCANCKKKRSFGTLIHGLIIVPPEIIQDVREIVEEPGSEESIFALHPTFAEELKKRLHAKIINRWNNEIASAKGGSPSDEEPGSDAKPLDQNQAPKITLISSNVGQNRARKGPLIWYNWTSHGDLFGNGDTLGQGEIFKPYTGVHRWRVRN</sequence>
<dbReference type="SUPFAM" id="SSF48056">
    <property type="entry name" value="Di-copper centre-containing domain"/>
    <property type="match status" value="1"/>
</dbReference>
<feature type="region of interest" description="Disordered" evidence="1">
    <location>
        <begin position="268"/>
        <end position="301"/>
    </location>
</feature>
<dbReference type="Proteomes" id="UP000518752">
    <property type="component" value="Unassembled WGS sequence"/>
</dbReference>
<proteinExistence type="predicted"/>
<feature type="compositionally biased region" description="Polar residues" evidence="1">
    <location>
        <begin position="288"/>
        <end position="301"/>
    </location>
</feature>
<dbReference type="Gene3D" id="2.60.310.20">
    <property type="match status" value="1"/>
</dbReference>
<dbReference type="Gene3D" id="1.10.1280.10">
    <property type="entry name" value="Di-copper center containing domain from catechol oxidase"/>
    <property type="match status" value="1"/>
</dbReference>
<gene>
    <name evidence="3" type="ORF">D9757_012585</name>
</gene>
<evidence type="ECO:0000259" key="2">
    <source>
        <dbReference type="PROSITE" id="PS00497"/>
    </source>
</evidence>
<dbReference type="AlphaFoldDB" id="A0A8H5FVJ2"/>
<keyword evidence="4" id="KW-1185">Reference proteome</keyword>
<dbReference type="Pfam" id="PF00264">
    <property type="entry name" value="Tyrosinase"/>
    <property type="match status" value="1"/>
</dbReference>
<dbReference type="PROSITE" id="PS00497">
    <property type="entry name" value="TYROSINASE_1"/>
    <property type="match status" value="1"/>
</dbReference>
<organism evidence="3 4">
    <name type="scientific">Collybiopsis confluens</name>
    <dbReference type="NCBI Taxonomy" id="2823264"/>
    <lineage>
        <taxon>Eukaryota</taxon>
        <taxon>Fungi</taxon>
        <taxon>Dikarya</taxon>
        <taxon>Basidiomycota</taxon>
        <taxon>Agaricomycotina</taxon>
        <taxon>Agaricomycetes</taxon>
        <taxon>Agaricomycetidae</taxon>
        <taxon>Agaricales</taxon>
        <taxon>Marasmiineae</taxon>
        <taxon>Omphalotaceae</taxon>
        <taxon>Collybiopsis</taxon>
    </lineage>
</organism>
<accession>A0A8H5FVJ2</accession>
<name>A0A8H5FVJ2_9AGAR</name>
<dbReference type="GO" id="GO:0016491">
    <property type="term" value="F:oxidoreductase activity"/>
    <property type="evidence" value="ECO:0007669"/>
    <property type="project" value="InterPro"/>
</dbReference>
<reference evidence="3 4" key="1">
    <citation type="journal article" date="2020" name="ISME J.">
        <title>Uncovering the hidden diversity of litter-decomposition mechanisms in mushroom-forming fungi.</title>
        <authorList>
            <person name="Floudas D."/>
            <person name="Bentzer J."/>
            <person name="Ahren D."/>
            <person name="Johansson T."/>
            <person name="Persson P."/>
            <person name="Tunlid A."/>
        </authorList>
    </citation>
    <scope>NUCLEOTIDE SEQUENCE [LARGE SCALE GENOMIC DNA]</scope>
    <source>
        <strain evidence="3 4">CBS 406.79</strain>
    </source>
</reference>
<dbReference type="OrthoDB" id="6132182at2759"/>
<evidence type="ECO:0000256" key="1">
    <source>
        <dbReference type="SAM" id="MobiDB-lite"/>
    </source>
</evidence>
<dbReference type="InterPro" id="IPR008922">
    <property type="entry name" value="Di-copper_centre_dom_sf"/>
</dbReference>
<dbReference type="InterPro" id="IPR002227">
    <property type="entry name" value="Tyrosinase_Cu-bd"/>
</dbReference>
<feature type="domain" description="Tyrosinase copper-binding" evidence="2">
    <location>
        <begin position="125"/>
        <end position="142"/>
    </location>
</feature>
<protein>
    <recommendedName>
        <fullName evidence="2">Tyrosinase copper-binding domain-containing protein</fullName>
    </recommendedName>
</protein>